<keyword evidence="3" id="KW-1185">Reference proteome</keyword>
<keyword evidence="1" id="KW-0812">Transmembrane</keyword>
<organism evidence="2 3">
    <name type="scientific">Teichococcus globiformis</name>
    <dbReference type="NCBI Taxonomy" id="2307229"/>
    <lineage>
        <taxon>Bacteria</taxon>
        <taxon>Pseudomonadati</taxon>
        <taxon>Pseudomonadota</taxon>
        <taxon>Alphaproteobacteria</taxon>
        <taxon>Acetobacterales</taxon>
        <taxon>Roseomonadaceae</taxon>
        <taxon>Roseomonas</taxon>
    </lineage>
</organism>
<evidence type="ECO:0000256" key="1">
    <source>
        <dbReference type="SAM" id="Phobius"/>
    </source>
</evidence>
<evidence type="ECO:0000313" key="3">
    <source>
        <dbReference type="Proteomes" id="UP001595593"/>
    </source>
</evidence>
<feature type="transmembrane region" description="Helical" evidence="1">
    <location>
        <begin position="6"/>
        <end position="27"/>
    </location>
</feature>
<reference evidence="3" key="1">
    <citation type="journal article" date="2019" name="Int. J. Syst. Evol. Microbiol.">
        <title>The Global Catalogue of Microorganisms (GCM) 10K type strain sequencing project: providing services to taxonomists for standard genome sequencing and annotation.</title>
        <authorList>
            <consortium name="The Broad Institute Genomics Platform"/>
            <consortium name="The Broad Institute Genome Sequencing Center for Infectious Disease"/>
            <person name="Wu L."/>
            <person name="Ma J."/>
        </authorList>
    </citation>
    <scope>NUCLEOTIDE SEQUENCE [LARGE SCALE GENOMIC DNA]</scope>
    <source>
        <strain evidence="3">KCTC 52094</strain>
    </source>
</reference>
<name>A0ABV7G1G6_9PROT</name>
<dbReference type="RefSeq" id="WP_379596618.1">
    <property type="nucleotide sequence ID" value="NZ_JBHRTN010000010.1"/>
</dbReference>
<evidence type="ECO:0008006" key="4">
    <source>
        <dbReference type="Google" id="ProtNLM"/>
    </source>
</evidence>
<dbReference type="Proteomes" id="UP001595593">
    <property type="component" value="Unassembled WGS sequence"/>
</dbReference>
<evidence type="ECO:0000313" key="2">
    <source>
        <dbReference type="EMBL" id="MFC3125728.1"/>
    </source>
</evidence>
<gene>
    <name evidence="2" type="ORF">ACFOD4_11680</name>
</gene>
<sequence>MRGLKILVGVMGVLIVLGTVGLVVAIVQKMNEAATGPATPGTAESVARLTTDLALRQPPGTRIVQMAEIGGQLAIWVERADGPCILMVDLSGGQDVREIRVGE</sequence>
<proteinExistence type="predicted"/>
<protein>
    <recommendedName>
        <fullName evidence="4">PepSY domain-containing protein</fullName>
    </recommendedName>
</protein>
<comment type="caution">
    <text evidence="2">The sequence shown here is derived from an EMBL/GenBank/DDBJ whole genome shotgun (WGS) entry which is preliminary data.</text>
</comment>
<keyword evidence="1" id="KW-1133">Transmembrane helix</keyword>
<keyword evidence="1" id="KW-0472">Membrane</keyword>
<accession>A0ABV7G1G6</accession>
<dbReference type="EMBL" id="JBHRTN010000010">
    <property type="protein sequence ID" value="MFC3125728.1"/>
    <property type="molecule type" value="Genomic_DNA"/>
</dbReference>